<dbReference type="InterPro" id="IPR023211">
    <property type="entry name" value="DNA_pol_palm_dom_sf"/>
</dbReference>
<dbReference type="Gene3D" id="3.30.342.10">
    <property type="entry name" value="DNA Polymerase, chain B, domain 1"/>
    <property type="match status" value="1"/>
</dbReference>
<dbReference type="Proteomes" id="UP000054047">
    <property type="component" value="Unassembled WGS sequence"/>
</dbReference>
<keyword evidence="7" id="KW-0239">DNA-directed DNA polymerase</keyword>
<dbReference type="Pfam" id="PF00136">
    <property type="entry name" value="DNA_pol_B"/>
    <property type="match status" value="1"/>
</dbReference>
<gene>
    <name evidence="13" type="ORF">ANCDUO_07867</name>
</gene>
<keyword evidence="8" id="KW-0234">DNA repair</keyword>
<evidence type="ECO:0000256" key="9">
    <source>
        <dbReference type="ARBA" id="ARBA00049244"/>
    </source>
</evidence>
<protein>
    <recommendedName>
        <fullName evidence="2">DNA polymerase zeta catalytic subunit</fullName>
        <ecNumber evidence="1">2.7.7.7</ecNumber>
    </recommendedName>
</protein>
<evidence type="ECO:0000259" key="10">
    <source>
        <dbReference type="Pfam" id="PF00136"/>
    </source>
</evidence>
<evidence type="ECO:0000259" key="12">
    <source>
        <dbReference type="Pfam" id="PF24055"/>
    </source>
</evidence>
<dbReference type="GO" id="GO:0003677">
    <property type="term" value="F:DNA binding"/>
    <property type="evidence" value="ECO:0007669"/>
    <property type="project" value="InterPro"/>
</dbReference>
<dbReference type="OrthoDB" id="2414538at2759"/>
<keyword evidence="14" id="KW-1185">Reference proteome</keyword>
<dbReference type="AlphaFoldDB" id="A0A0C2GS72"/>
<dbReference type="InterPro" id="IPR030559">
    <property type="entry name" value="PolZ_Rev3"/>
</dbReference>
<dbReference type="Pfam" id="PF24055">
    <property type="entry name" value="POL3_N"/>
    <property type="match status" value="1"/>
</dbReference>
<dbReference type="GO" id="GO:0000166">
    <property type="term" value="F:nucleotide binding"/>
    <property type="evidence" value="ECO:0007669"/>
    <property type="project" value="InterPro"/>
</dbReference>
<evidence type="ECO:0000256" key="5">
    <source>
        <dbReference type="ARBA" id="ARBA00022723"/>
    </source>
</evidence>
<keyword evidence="3" id="KW-0808">Transferase</keyword>
<dbReference type="InterPro" id="IPR056435">
    <property type="entry name" value="DPOD/Z_N"/>
</dbReference>
<dbReference type="EMBL" id="KN729774">
    <property type="protein sequence ID" value="KIH61854.1"/>
    <property type="molecule type" value="Genomic_DNA"/>
</dbReference>
<dbReference type="GO" id="GO:0003887">
    <property type="term" value="F:DNA-directed DNA polymerase activity"/>
    <property type="evidence" value="ECO:0007669"/>
    <property type="project" value="UniProtKB-KW"/>
</dbReference>
<evidence type="ECO:0000256" key="7">
    <source>
        <dbReference type="ARBA" id="ARBA00022932"/>
    </source>
</evidence>
<feature type="domain" description="DNA-directed DNA polymerase family B exonuclease" evidence="11">
    <location>
        <begin position="307"/>
        <end position="406"/>
    </location>
</feature>
<dbReference type="SUPFAM" id="SSF56672">
    <property type="entry name" value="DNA/RNA polymerases"/>
    <property type="match status" value="1"/>
</dbReference>
<dbReference type="InterPro" id="IPR017964">
    <property type="entry name" value="DNA-dir_DNA_pol_B_CS"/>
</dbReference>
<dbReference type="InterPro" id="IPR042087">
    <property type="entry name" value="DNA_pol_B_thumb"/>
</dbReference>
<dbReference type="GO" id="GO:0016035">
    <property type="term" value="C:zeta DNA polymerase complex"/>
    <property type="evidence" value="ECO:0007669"/>
    <property type="project" value="InterPro"/>
</dbReference>
<keyword evidence="6" id="KW-0227">DNA damage</keyword>
<proteinExistence type="predicted"/>
<dbReference type="SUPFAM" id="SSF53098">
    <property type="entry name" value="Ribonuclease H-like"/>
    <property type="match status" value="1"/>
</dbReference>
<dbReference type="InterPro" id="IPR006134">
    <property type="entry name" value="DNA-dir_DNA_pol_B_multi_dom"/>
</dbReference>
<evidence type="ECO:0000256" key="6">
    <source>
        <dbReference type="ARBA" id="ARBA00022763"/>
    </source>
</evidence>
<dbReference type="InterPro" id="IPR006133">
    <property type="entry name" value="DNA-dir_DNA_pol_B_exonuc"/>
</dbReference>
<keyword evidence="4" id="KW-0548">Nucleotidyltransferase</keyword>
<evidence type="ECO:0000256" key="3">
    <source>
        <dbReference type="ARBA" id="ARBA00022679"/>
    </source>
</evidence>
<evidence type="ECO:0000256" key="2">
    <source>
        <dbReference type="ARBA" id="ARBA00021589"/>
    </source>
</evidence>
<reference evidence="13 14" key="1">
    <citation type="submission" date="2013-12" db="EMBL/GenBank/DDBJ databases">
        <title>Draft genome of the parsitic nematode Ancylostoma duodenale.</title>
        <authorList>
            <person name="Mitreva M."/>
        </authorList>
    </citation>
    <scope>NUCLEOTIDE SEQUENCE [LARGE SCALE GENOMIC DNA]</scope>
    <source>
        <strain evidence="13 14">Zhejiang</strain>
    </source>
</reference>
<evidence type="ECO:0000259" key="11">
    <source>
        <dbReference type="Pfam" id="PF03104"/>
    </source>
</evidence>
<organism evidence="13 14">
    <name type="scientific">Ancylostoma duodenale</name>
    <dbReference type="NCBI Taxonomy" id="51022"/>
    <lineage>
        <taxon>Eukaryota</taxon>
        <taxon>Metazoa</taxon>
        <taxon>Ecdysozoa</taxon>
        <taxon>Nematoda</taxon>
        <taxon>Chromadorea</taxon>
        <taxon>Rhabditida</taxon>
        <taxon>Rhabditina</taxon>
        <taxon>Rhabditomorpha</taxon>
        <taxon>Strongyloidea</taxon>
        <taxon>Ancylostomatidae</taxon>
        <taxon>Ancylostomatinae</taxon>
        <taxon>Ancylostoma</taxon>
    </lineage>
</organism>
<accession>A0A0C2GS72</accession>
<dbReference type="GO" id="GO:0005634">
    <property type="term" value="C:nucleus"/>
    <property type="evidence" value="ECO:0007669"/>
    <property type="project" value="TreeGrafter"/>
</dbReference>
<dbReference type="Gene3D" id="3.90.1600.10">
    <property type="entry name" value="Palm domain of DNA polymerase"/>
    <property type="match status" value="1"/>
</dbReference>
<dbReference type="GO" id="GO:0042276">
    <property type="term" value="P:error-prone translesion synthesis"/>
    <property type="evidence" value="ECO:0007669"/>
    <property type="project" value="TreeGrafter"/>
</dbReference>
<name>A0A0C2GS72_9BILA</name>
<evidence type="ECO:0000256" key="8">
    <source>
        <dbReference type="ARBA" id="ARBA00023204"/>
    </source>
</evidence>
<dbReference type="GO" id="GO:0000724">
    <property type="term" value="P:double-strand break repair via homologous recombination"/>
    <property type="evidence" value="ECO:0007669"/>
    <property type="project" value="TreeGrafter"/>
</dbReference>
<dbReference type="Pfam" id="PF03104">
    <property type="entry name" value="DNA_pol_B_exo1"/>
    <property type="match status" value="1"/>
</dbReference>
<dbReference type="PANTHER" id="PTHR45812">
    <property type="entry name" value="DNA POLYMERASE ZETA CATALYTIC SUBUNIT"/>
    <property type="match status" value="1"/>
</dbReference>
<dbReference type="InterPro" id="IPR012337">
    <property type="entry name" value="RNaseH-like_sf"/>
</dbReference>
<evidence type="ECO:0000256" key="4">
    <source>
        <dbReference type="ARBA" id="ARBA00022695"/>
    </source>
</evidence>
<dbReference type="PANTHER" id="PTHR45812:SF1">
    <property type="entry name" value="DNA POLYMERASE ZETA CATALYTIC SUBUNIT"/>
    <property type="match status" value="1"/>
</dbReference>
<dbReference type="InterPro" id="IPR036397">
    <property type="entry name" value="RNaseH_sf"/>
</dbReference>
<dbReference type="EC" id="2.7.7.7" evidence="1"/>
<keyword evidence="5" id="KW-0479">Metal-binding</keyword>
<dbReference type="PROSITE" id="PS00116">
    <property type="entry name" value="DNA_POLYMERASE_B"/>
    <property type="match status" value="1"/>
</dbReference>
<evidence type="ECO:0000256" key="1">
    <source>
        <dbReference type="ARBA" id="ARBA00012417"/>
    </source>
</evidence>
<evidence type="ECO:0000313" key="13">
    <source>
        <dbReference type="EMBL" id="KIH61854.1"/>
    </source>
</evidence>
<feature type="domain" description="DNA polymerase delta/zeta catalytic subunit N-terminal" evidence="12">
    <location>
        <begin position="3"/>
        <end position="64"/>
    </location>
</feature>
<evidence type="ECO:0000313" key="14">
    <source>
        <dbReference type="Proteomes" id="UP000054047"/>
    </source>
</evidence>
<dbReference type="InterPro" id="IPR043502">
    <property type="entry name" value="DNA/RNA_pol_sf"/>
</dbReference>
<dbReference type="Gene3D" id="1.10.132.60">
    <property type="entry name" value="DNA polymerase family B, C-terminal domain"/>
    <property type="match status" value="1"/>
</dbReference>
<dbReference type="Gene3D" id="3.30.420.10">
    <property type="entry name" value="Ribonuclease H-like superfamily/Ribonuclease H"/>
    <property type="match status" value="1"/>
</dbReference>
<comment type="catalytic activity">
    <reaction evidence="9">
        <text>DNA(n) + a 2'-deoxyribonucleoside 5'-triphosphate = DNA(n+1) + diphosphate</text>
        <dbReference type="Rhea" id="RHEA:22508"/>
        <dbReference type="Rhea" id="RHEA-COMP:17339"/>
        <dbReference type="Rhea" id="RHEA-COMP:17340"/>
        <dbReference type="ChEBI" id="CHEBI:33019"/>
        <dbReference type="ChEBI" id="CHEBI:61560"/>
        <dbReference type="ChEBI" id="CHEBI:173112"/>
        <dbReference type="EC" id="2.7.7.7"/>
    </reaction>
</comment>
<sequence length="765" mass="86002">MKDKINRLIQREFAVSQNQEEKQTTGNFVYKIEPMMRKSVMLSIYGYHEEMEQFVKIYFLNPMHRARLFAALSKEVDEFPVMQPFEAHTPFVLQFFIDHSIFGMDEIAFKRVQYRVGHQSDSQDKVFGELTVGDVINDINRTSFSTSLLSPVPPITSCAIECDAMASDIMNKQLHSANVHSCNPGLEYIWREEAARCAAQGRKLEDTFNNCEYFARRWVTLDMDLPLQLRGSASGRGSVPCAPAASDVTTVFEDASLRPMPMNISLDGTALLSTSTNAEEAEDVDLPEIAFLSAASLELLVLTEASMPDPQLDPLLGFSFCLVSDVCRTSSPSRHVFVTTLPAKLTTEDLTTVPDEQSLFEKLEELVKKSDPDILFGYDTVRLSWGYILRRASVIGFQNFHLNIGRFKTPLDRHYDLPEDIEPPCGRLLRAVWRILRSELQLRAYDRGTAVLSVLKKKLPILDDRALCAEGCAALQTVEIPGPPYACGLSFEAMPNENQHPYPMIFQLERMAREKDNSIQLGAMKYTVPKPELVDCISKKKLHCSPLSSAFVSESRRKGILPTLLREVLGARIMVKASIKHARGKVADAILGKGRETLERAITLVNEGNYGGARVIYGDTDSMFVLVAGATKAEAFAIGRRIADDVTKDNPTPVVLKLEKVYMGCVLETKKRYAGWMYESEDDEEGALDAKGIETIRRDTCPVVAKVLERSLRLIFTRNWRGLSVYLNTKLSRLRDLPYTDFVFSKEYRGEYAENAAVPQRKVAL</sequence>
<feature type="domain" description="DNA-directed DNA polymerase family B multifunctional" evidence="10">
    <location>
        <begin position="585"/>
        <end position="750"/>
    </location>
</feature>